<name>A0AAW0Q8Q8_9PEZI</name>
<dbReference type="SUPFAM" id="SSF53335">
    <property type="entry name" value="S-adenosyl-L-methionine-dependent methyltransferases"/>
    <property type="match status" value="1"/>
</dbReference>
<dbReference type="PANTHER" id="PTHR14614:SF130">
    <property type="entry name" value="PROTEIN-LYSINE N-METHYLTRANSFERASE EEF2KMT"/>
    <property type="match status" value="1"/>
</dbReference>
<sequence length="369" mass="41594">MADSDIDQRLVVLRRQYLQLFEPDFLAWPPLKLLKNADVQAWLYKNLFDAGRLPHLPPPPYQIRVLELLMAKIEKAIEDPKQDEVSHTLVSHLGSLKANKLSPEQDPAQQNSYVTFTCPKERSDEPESTITILERRYLISGSKTTGFRTWEGALHLGAYLLSRRGQDIIRGKKILELGAGTGFLAILCGKQLAAKHVTTTDGDKGVVEALKENLELNGLDEEKVQAMPLWWGDDLKGTWVERECQTEPYDVVIGADITYEPGAIRALVATLRQLFDLRPGLSVIIAGVVRNAHTYETFRHECCKYLAHATMRKQWLINFAVASGFILEEVNFRAKSIREQSSLFYAAAVPVKILNITRANDKKVGNNEK</sequence>
<dbReference type="InterPro" id="IPR019410">
    <property type="entry name" value="Methyltransf_16"/>
</dbReference>
<dbReference type="CDD" id="cd02440">
    <property type="entry name" value="AdoMet_MTases"/>
    <property type="match status" value="1"/>
</dbReference>
<dbReference type="EMBL" id="JAQQWP010000010">
    <property type="protein sequence ID" value="KAK8097093.1"/>
    <property type="molecule type" value="Genomic_DNA"/>
</dbReference>
<dbReference type="AlphaFoldDB" id="A0AAW0Q8Q8"/>
<keyword evidence="1" id="KW-0808">Transferase</keyword>
<protein>
    <submittedName>
        <fullName evidence="1">Methyltransferase-domain-containing protein</fullName>
    </submittedName>
</protein>
<dbReference type="Gene3D" id="3.40.50.150">
    <property type="entry name" value="Vaccinia Virus protein VP39"/>
    <property type="match status" value="1"/>
</dbReference>
<accession>A0AAW0Q8Q8</accession>
<dbReference type="GO" id="GO:0032259">
    <property type="term" value="P:methylation"/>
    <property type="evidence" value="ECO:0007669"/>
    <property type="project" value="UniProtKB-KW"/>
</dbReference>
<proteinExistence type="predicted"/>
<dbReference type="Pfam" id="PF10294">
    <property type="entry name" value="Methyltransf_16"/>
    <property type="match status" value="1"/>
</dbReference>
<dbReference type="GO" id="GO:0005737">
    <property type="term" value="C:cytoplasm"/>
    <property type="evidence" value="ECO:0007669"/>
    <property type="project" value="TreeGrafter"/>
</dbReference>
<dbReference type="InterPro" id="IPR029063">
    <property type="entry name" value="SAM-dependent_MTases_sf"/>
</dbReference>
<keyword evidence="1" id="KW-0489">Methyltransferase</keyword>
<dbReference type="Proteomes" id="UP001392437">
    <property type="component" value="Unassembled WGS sequence"/>
</dbReference>
<reference evidence="1 2" key="1">
    <citation type="submission" date="2023-01" db="EMBL/GenBank/DDBJ databases">
        <title>Analysis of 21 Apiospora genomes using comparative genomics revels a genus with tremendous synthesis potential of carbohydrate active enzymes and secondary metabolites.</title>
        <authorList>
            <person name="Sorensen T."/>
        </authorList>
    </citation>
    <scope>NUCLEOTIDE SEQUENCE [LARGE SCALE GENOMIC DNA]</scope>
    <source>
        <strain evidence="1 2">CBS 117206</strain>
    </source>
</reference>
<organism evidence="1 2">
    <name type="scientific">Apiospora kogelbergensis</name>
    <dbReference type="NCBI Taxonomy" id="1337665"/>
    <lineage>
        <taxon>Eukaryota</taxon>
        <taxon>Fungi</taxon>
        <taxon>Dikarya</taxon>
        <taxon>Ascomycota</taxon>
        <taxon>Pezizomycotina</taxon>
        <taxon>Sordariomycetes</taxon>
        <taxon>Xylariomycetidae</taxon>
        <taxon>Amphisphaeriales</taxon>
        <taxon>Apiosporaceae</taxon>
        <taxon>Apiospora</taxon>
    </lineage>
</organism>
<evidence type="ECO:0000313" key="1">
    <source>
        <dbReference type="EMBL" id="KAK8097093.1"/>
    </source>
</evidence>
<gene>
    <name evidence="1" type="ORF">PG999_013037</name>
</gene>
<keyword evidence="2" id="KW-1185">Reference proteome</keyword>
<comment type="caution">
    <text evidence="1">The sequence shown here is derived from an EMBL/GenBank/DDBJ whole genome shotgun (WGS) entry which is preliminary data.</text>
</comment>
<dbReference type="PANTHER" id="PTHR14614">
    <property type="entry name" value="HEPATOCELLULAR CARCINOMA-ASSOCIATED ANTIGEN"/>
    <property type="match status" value="1"/>
</dbReference>
<dbReference type="GO" id="GO:0008757">
    <property type="term" value="F:S-adenosylmethionine-dependent methyltransferase activity"/>
    <property type="evidence" value="ECO:0007669"/>
    <property type="project" value="UniProtKB-ARBA"/>
</dbReference>
<evidence type="ECO:0000313" key="2">
    <source>
        <dbReference type="Proteomes" id="UP001392437"/>
    </source>
</evidence>